<accession>A0ABS3C628</accession>
<reference evidence="1 2" key="1">
    <citation type="submission" date="2021-03" db="EMBL/GenBank/DDBJ databases">
        <title>novel species isolated from a fishpond in China.</title>
        <authorList>
            <person name="Lu H."/>
            <person name="Cai Z."/>
        </authorList>
    </citation>
    <scope>NUCLEOTIDE SEQUENCE [LARGE SCALE GENOMIC DNA]</scope>
    <source>
        <strain evidence="1 2">H41</strain>
    </source>
</reference>
<evidence type="ECO:0000313" key="2">
    <source>
        <dbReference type="Proteomes" id="UP000664317"/>
    </source>
</evidence>
<proteinExistence type="predicted"/>
<dbReference type="RefSeq" id="WP_206579213.1">
    <property type="nucleotide sequence ID" value="NZ_JAFKCT010000007.1"/>
</dbReference>
<sequence length="109" mass="13170">MSACHTEIIYQNEDFVFTRCQDCGRMGLMYRQAMIAFDELNFDAFRRYMLRMDFDAEKYPFFDGLDRVVIETYHPDVQFTLLEEEFYWLKAGVIEADNHLKLIDMIRKL</sequence>
<organism evidence="1 2">
    <name type="scientific">Algoriphagus oliviformis</name>
    <dbReference type="NCBI Taxonomy" id="2811231"/>
    <lineage>
        <taxon>Bacteria</taxon>
        <taxon>Pseudomonadati</taxon>
        <taxon>Bacteroidota</taxon>
        <taxon>Cytophagia</taxon>
        <taxon>Cytophagales</taxon>
        <taxon>Cyclobacteriaceae</taxon>
        <taxon>Algoriphagus</taxon>
    </lineage>
</organism>
<evidence type="ECO:0000313" key="1">
    <source>
        <dbReference type="EMBL" id="MBN7812432.1"/>
    </source>
</evidence>
<dbReference type="InterPro" id="IPR046508">
    <property type="entry name" value="DUF6686"/>
</dbReference>
<dbReference type="EMBL" id="JAFKCT010000007">
    <property type="protein sequence ID" value="MBN7812432.1"/>
    <property type="molecule type" value="Genomic_DNA"/>
</dbReference>
<comment type="caution">
    <text evidence="1">The sequence shown here is derived from an EMBL/GenBank/DDBJ whole genome shotgun (WGS) entry which is preliminary data.</text>
</comment>
<dbReference type="Pfam" id="PF20391">
    <property type="entry name" value="DUF6686"/>
    <property type="match status" value="1"/>
</dbReference>
<name>A0ABS3C628_9BACT</name>
<dbReference type="Proteomes" id="UP000664317">
    <property type="component" value="Unassembled WGS sequence"/>
</dbReference>
<protein>
    <submittedName>
        <fullName evidence="1">Uncharacterized protein</fullName>
    </submittedName>
</protein>
<keyword evidence="2" id="KW-1185">Reference proteome</keyword>
<gene>
    <name evidence="1" type="ORF">J0A68_15875</name>
</gene>